<dbReference type="SUPFAM" id="SSF52540">
    <property type="entry name" value="P-loop containing nucleoside triphosphate hydrolases"/>
    <property type="match status" value="1"/>
</dbReference>
<protein>
    <submittedName>
        <fullName evidence="7">RAB15</fullName>
    </submittedName>
</protein>
<dbReference type="EMBL" id="CAJPWZ010000957">
    <property type="protein sequence ID" value="CAG2204471.1"/>
    <property type="molecule type" value="Genomic_DNA"/>
</dbReference>
<dbReference type="PRINTS" id="PR00449">
    <property type="entry name" value="RASTRNSFRMNG"/>
</dbReference>
<sequence>MSKRYDLLLRLLLVGETGVGKTCLLCKYINQDFISAHISTIGIDFKMKTLQINDRVVKVQIWDTAGQERFESITKQFYRRAQGVLLVYDMSSRSSFEAIPKWLAHVEQFCKEDVSVMLLGNKCDREDRRQVTTKEASQVSYSLYKCDREDRRQVTTKEASQVSYSLYKCDREDRRQVTTKEASQFAKEHGIMFSETSAKSSSNLEKAFLDMCTDIIESQEQQASESRSSISLDEDSSHFDSHSDSSQLLSDGGRKRCC</sequence>
<dbReference type="Proteomes" id="UP000683360">
    <property type="component" value="Unassembled WGS sequence"/>
</dbReference>
<dbReference type="SMART" id="SM00175">
    <property type="entry name" value="RAB"/>
    <property type="match status" value="1"/>
</dbReference>
<dbReference type="AlphaFoldDB" id="A0A8S3RC15"/>
<dbReference type="InterPro" id="IPR005225">
    <property type="entry name" value="Small_GTP-bd"/>
</dbReference>
<evidence type="ECO:0000313" key="8">
    <source>
        <dbReference type="Proteomes" id="UP000683360"/>
    </source>
</evidence>
<evidence type="ECO:0000256" key="1">
    <source>
        <dbReference type="ARBA" id="ARBA00006270"/>
    </source>
</evidence>
<keyword evidence="8" id="KW-1185">Reference proteome</keyword>
<name>A0A8S3RC15_MYTED</name>
<evidence type="ECO:0000313" key="7">
    <source>
        <dbReference type="EMBL" id="CAG2204471.1"/>
    </source>
</evidence>
<dbReference type="SMART" id="SM00174">
    <property type="entry name" value="RHO"/>
    <property type="match status" value="1"/>
</dbReference>
<dbReference type="Pfam" id="PF00071">
    <property type="entry name" value="Ras"/>
    <property type="match status" value="2"/>
</dbReference>
<dbReference type="CDD" id="cd00154">
    <property type="entry name" value="Rab"/>
    <property type="match status" value="1"/>
</dbReference>
<dbReference type="InterPro" id="IPR027417">
    <property type="entry name" value="P-loop_NTPase"/>
</dbReference>
<dbReference type="FunFam" id="3.40.50.300:FF:001129">
    <property type="entry name" value="ras-related protein Rab-44 isoform X2"/>
    <property type="match status" value="1"/>
</dbReference>
<comment type="caution">
    <text evidence="7">The sequence shown here is derived from an EMBL/GenBank/DDBJ whole genome shotgun (WGS) entry which is preliminary data.</text>
</comment>
<accession>A0A8S3RC15</accession>
<dbReference type="InterPro" id="IPR001806">
    <property type="entry name" value="Small_GTPase"/>
</dbReference>
<dbReference type="InterPro" id="IPR050305">
    <property type="entry name" value="Small_GTPase_Rab"/>
</dbReference>
<dbReference type="PROSITE" id="PS51419">
    <property type="entry name" value="RAB"/>
    <property type="match status" value="1"/>
</dbReference>
<dbReference type="PROSITE" id="PS51420">
    <property type="entry name" value="RHO"/>
    <property type="match status" value="1"/>
</dbReference>
<dbReference type="PROSITE" id="PS51421">
    <property type="entry name" value="RAS"/>
    <property type="match status" value="1"/>
</dbReference>
<feature type="region of interest" description="Disordered" evidence="6">
    <location>
        <begin position="219"/>
        <end position="258"/>
    </location>
</feature>
<keyword evidence="4" id="KW-0449">Lipoprotein</keyword>
<evidence type="ECO:0000256" key="4">
    <source>
        <dbReference type="ARBA" id="ARBA00023288"/>
    </source>
</evidence>
<dbReference type="SMART" id="SM00176">
    <property type="entry name" value="RAN"/>
    <property type="match status" value="1"/>
</dbReference>
<dbReference type="Gene3D" id="3.40.50.300">
    <property type="entry name" value="P-loop containing nucleotide triphosphate hydrolases"/>
    <property type="match status" value="2"/>
</dbReference>
<organism evidence="7 8">
    <name type="scientific">Mytilus edulis</name>
    <name type="common">Blue mussel</name>
    <dbReference type="NCBI Taxonomy" id="6550"/>
    <lineage>
        <taxon>Eukaryota</taxon>
        <taxon>Metazoa</taxon>
        <taxon>Spiralia</taxon>
        <taxon>Lophotrochozoa</taxon>
        <taxon>Mollusca</taxon>
        <taxon>Bivalvia</taxon>
        <taxon>Autobranchia</taxon>
        <taxon>Pteriomorphia</taxon>
        <taxon>Mytilida</taxon>
        <taxon>Mytiloidea</taxon>
        <taxon>Mytilidae</taxon>
        <taxon>Mytilinae</taxon>
        <taxon>Mytilus</taxon>
    </lineage>
</organism>
<reference evidence="7" key="1">
    <citation type="submission" date="2021-03" db="EMBL/GenBank/DDBJ databases">
        <authorList>
            <person name="Bekaert M."/>
        </authorList>
    </citation>
    <scope>NUCLEOTIDE SEQUENCE</scope>
</reference>
<dbReference type="GO" id="GO:0005525">
    <property type="term" value="F:GTP binding"/>
    <property type="evidence" value="ECO:0007669"/>
    <property type="project" value="UniProtKB-KW"/>
</dbReference>
<comment type="similarity">
    <text evidence="1">Belongs to the small GTPase superfamily. Rab family.</text>
</comment>
<proteinExistence type="inferred from homology"/>
<evidence type="ECO:0000256" key="2">
    <source>
        <dbReference type="ARBA" id="ARBA00022741"/>
    </source>
</evidence>
<dbReference type="OrthoDB" id="9989112at2759"/>
<keyword evidence="3" id="KW-0342">GTP-binding</keyword>
<evidence type="ECO:0000256" key="6">
    <source>
        <dbReference type="SAM" id="MobiDB-lite"/>
    </source>
</evidence>
<evidence type="ECO:0000256" key="3">
    <source>
        <dbReference type="ARBA" id="ARBA00023134"/>
    </source>
</evidence>
<dbReference type="PANTHER" id="PTHR47980">
    <property type="entry name" value="LD44762P"/>
    <property type="match status" value="1"/>
</dbReference>
<dbReference type="NCBIfam" id="TIGR00231">
    <property type="entry name" value="small_GTP"/>
    <property type="match status" value="1"/>
</dbReference>
<evidence type="ECO:0000256" key="5">
    <source>
        <dbReference type="ARBA" id="ARBA00023289"/>
    </source>
</evidence>
<feature type="compositionally biased region" description="Low complexity" evidence="6">
    <location>
        <begin position="219"/>
        <end position="231"/>
    </location>
</feature>
<dbReference type="GO" id="GO:0003924">
    <property type="term" value="F:GTPase activity"/>
    <property type="evidence" value="ECO:0007669"/>
    <property type="project" value="InterPro"/>
</dbReference>
<gene>
    <name evidence="7" type="ORF">MEDL_18914</name>
</gene>
<keyword evidence="5" id="KW-0636">Prenylation</keyword>
<keyword evidence="2" id="KW-0547">Nucleotide-binding</keyword>
<dbReference type="SMART" id="SM00173">
    <property type="entry name" value="RAS"/>
    <property type="match status" value="1"/>
</dbReference>